<gene>
    <name evidence="2" type="ORF">B0T14DRAFT_520811</name>
</gene>
<keyword evidence="3" id="KW-1185">Reference proteome</keyword>
<dbReference type="EMBL" id="JAULSU010000004">
    <property type="protein sequence ID" value="KAK0620208.1"/>
    <property type="molecule type" value="Genomic_DNA"/>
</dbReference>
<organism evidence="2 3">
    <name type="scientific">Immersiella caudata</name>
    <dbReference type="NCBI Taxonomy" id="314043"/>
    <lineage>
        <taxon>Eukaryota</taxon>
        <taxon>Fungi</taxon>
        <taxon>Dikarya</taxon>
        <taxon>Ascomycota</taxon>
        <taxon>Pezizomycotina</taxon>
        <taxon>Sordariomycetes</taxon>
        <taxon>Sordariomycetidae</taxon>
        <taxon>Sordariales</taxon>
        <taxon>Lasiosphaeriaceae</taxon>
        <taxon>Immersiella</taxon>
    </lineage>
</organism>
<evidence type="ECO:0000256" key="1">
    <source>
        <dbReference type="SAM" id="Phobius"/>
    </source>
</evidence>
<feature type="transmembrane region" description="Helical" evidence="1">
    <location>
        <begin position="42"/>
        <end position="62"/>
    </location>
</feature>
<keyword evidence="1" id="KW-0472">Membrane</keyword>
<evidence type="ECO:0000313" key="3">
    <source>
        <dbReference type="Proteomes" id="UP001175000"/>
    </source>
</evidence>
<sequence>MPLDGTTCNSYLLGFFKHGEVIFITRDNGIKSGDMWFRLKDFSLVLSLVLATVVTSLAGVPASRRRGGEIRGWRKGRKRCTWRRGF</sequence>
<protein>
    <submittedName>
        <fullName evidence="2">Uncharacterized protein</fullName>
    </submittedName>
</protein>
<keyword evidence="1" id="KW-0812">Transmembrane</keyword>
<comment type="caution">
    <text evidence="2">The sequence shown here is derived from an EMBL/GenBank/DDBJ whole genome shotgun (WGS) entry which is preliminary data.</text>
</comment>
<accession>A0AA39WRF0</accession>
<name>A0AA39WRF0_9PEZI</name>
<keyword evidence="1" id="KW-1133">Transmembrane helix</keyword>
<dbReference type="Proteomes" id="UP001175000">
    <property type="component" value="Unassembled WGS sequence"/>
</dbReference>
<evidence type="ECO:0000313" key="2">
    <source>
        <dbReference type="EMBL" id="KAK0620208.1"/>
    </source>
</evidence>
<dbReference type="AlphaFoldDB" id="A0AA39WRF0"/>
<reference evidence="2" key="1">
    <citation type="submission" date="2023-06" db="EMBL/GenBank/DDBJ databases">
        <title>Genome-scale phylogeny and comparative genomics of the fungal order Sordariales.</title>
        <authorList>
            <consortium name="Lawrence Berkeley National Laboratory"/>
            <person name="Hensen N."/>
            <person name="Bonometti L."/>
            <person name="Westerberg I."/>
            <person name="Brannstrom I.O."/>
            <person name="Guillou S."/>
            <person name="Cros-Aarteil S."/>
            <person name="Calhoun S."/>
            <person name="Haridas S."/>
            <person name="Kuo A."/>
            <person name="Mondo S."/>
            <person name="Pangilinan J."/>
            <person name="Riley R."/>
            <person name="Labutti K."/>
            <person name="Andreopoulos B."/>
            <person name="Lipzen A."/>
            <person name="Chen C."/>
            <person name="Yanf M."/>
            <person name="Daum C."/>
            <person name="Ng V."/>
            <person name="Clum A."/>
            <person name="Steindorff A."/>
            <person name="Ohm R."/>
            <person name="Martin F."/>
            <person name="Silar P."/>
            <person name="Natvig D."/>
            <person name="Lalanne C."/>
            <person name="Gautier V."/>
            <person name="Ament-Velasquez S.L."/>
            <person name="Kruys A."/>
            <person name="Hutchinson M.I."/>
            <person name="Powell A.J."/>
            <person name="Barry K."/>
            <person name="Miller A.N."/>
            <person name="Grigoriev I.V."/>
            <person name="Debuchy R."/>
            <person name="Gladieux P."/>
            <person name="Thoren M.H."/>
            <person name="Johannesson H."/>
        </authorList>
    </citation>
    <scope>NUCLEOTIDE SEQUENCE</scope>
    <source>
        <strain evidence="2">CBS 606.72</strain>
    </source>
</reference>
<proteinExistence type="predicted"/>